<dbReference type="PRINTS" id="PR00364">
    <property type="entry name" value="DISEASERSIST"/>
</dbReference>
<dbReference type="Proteomes" id="UP000800092">
    <property type="component" value="Unassembled WGS sequence"/>
</dbReference>
<accession>A0A6A6GT13</accession>
<dbReference type="AlphaFoldDB" id="A0A6A6GT13"/>
<protein>
    <submittedName>
        <fullName evidence="2">HET-domain-containing protein</fullName>
    </submittedName>
</protein>
<dbReference type="Pfam" id="PF06985">
    <property type="entry name" value="HET"/>
    <property type="match status" value="1"/>
</dbReference>
<name>A0A6A6GT13_VIRVR</name>
<dbReference type="PANTHER" id="PTHR10622:SF13">
    <property type="entry name" value="NACHT DOMAIN-CONTAINING PROTEIN"/>
    <property type="match status" value="1"/>
</dbReference>
<dbReference type="SUPFAM" id="SSF52540">
    <property type="entry name" value="P-loop containing nucleoside triphosphate hydrolases"/>
    <property type="match status" value="1"/>
</dbReference>
<dbReference type="EMBL" id="ML991936">
    <property type="protein sequence ID" value="KAF2228463.1"/>
    <property type="molecule type" value="Genomic_DNA"/>
</dbReference>
<dbReference type="InterPro" id="IPR027417">
    <property type="entry name" value="P-loop_NTPase"/>
</dbReference>
<evidence type="ECO:0000259" key="1">
    <source>
        <dbReference type="Pfam" id="PF06985"/>
    </source>
</evidence>
<organism evidence="2 3">
    <name type="scientific">Viridothelium virens</name>
    <name type="common">Speckled blister lichen</name>
    <name type="synonym">Trypethelium virens</name>
    <dbReference type="NCBI Taxonomy" id="1048519"/>
    <lineage>
        <taxon>Eukaryota</taxon>
        <taxon>Fungi</taxon>
        <taxon>Dikarya</taxon>
        <taxon>Ascomycota</taxon>
        <taxon>Pezizomycotina</taxon>
        <taxon>Dothideomycetes</taxon>
        <taxon>Dothideomycetes incertae sedis</taxon>
        <taxon>Trypetheliales</taxon>
        <taxon>Trypetheliaceae</taxon>
        <taxon>Viridothelium</taxon>
    </lineage>
</organism>
<gene>
    <name evidence="2" type="ORF">EV356DRAFT_495496</name>
</gene>
<feature type="domain" description="Heterokaryon incompatibility" evidence="1">
    <location>
        <begin position="25"/>
        <end position="116"/>
    </location>
</feature>
<evidence type="ECO:0000313" key="3">
    <source>
        <dbReference type="Proteomes" id="UP000800092"/>
    </source>
</evidence>
<dbReference type="Gene3D" id="3.40.50.300">
    <property type="entry name" value="P-loop containing nucleotide triphosphate hydrolases"/>
    <property type="match status" value="1"/>
</dbReference>
<dbReference type="PANTHER" id="PTHR10622">
    <property type="entry name" value="HET DOMAIN-CONTAINING PROTEIN"/>
    <property type="match status" value="1"/>
</dbReference>
<dbReference type="Gene3D" id="1.25.40.10">
    <property type="entry name" value="Tetratricopeptide repeat domain"/>
    <property type="match status" value="1"/>
</dbReference>
<dbReference type="SUPFAM" id="SSF48452">
    <property type="entry name" value="TPR-like"/>
    <property type="match status" value="1"/>
</dbReference>
<dbReference type="GO" id="GO:0043531">
    <property type="term" value="F:ADP binding"/>
    <property type="evidence" value="ECO:0007669"/>
    <property type="project" value="InterPro"/>
</dbReference>
<keyword evidence="3" id="KW-1185">Reference proteome</keyword>
<reference evidence="2" key="1">
    <citation type="journal article" date="2020" name="Stud. Mycol.">
        <title>101 Dothideomycetes genomes: a test case for predicting lifestyles and emergence of pathogens.</title>
        <authorList>
            <person name="Haridas S."/>
            <person name="Albert R."/>
            <person name="Binder M."/>
            <person name="Bloem J."/>
            <person name="Labutti K."/>
            <person name="Salamov A."/>
            <person name="Andreopoulos B."/>
            <person name="Baker S."/>
            <person name="Barry K."/>
            <person name="Bills G."/>
            <person name="Bluhm B."/>
            <person name="Cannon C."/>
            <person name="Castanera R."/>
            <person name="Culley D."/>
            <person name="Daum C."/>
            <person name="Ezra D."/>
            <person name="Gonzalez J."/>
            <person name="Henrissat B."/>
            <person name="Kuo A."/>
            <person name="Liang C."/>
            <person name="Lipzen A."/>
            <person name="Lutzoni F."/>
            <person name="Magnuson J."/>
            <person name="Mondo S."/>
            <person name="Nolan M."/>
            <person name="Ohm R."/>
            <person name="Pangilinan J."/>
            <person name="Park H.-J."/>
            <person name="Ramirez L."/>
            <person name="Alfaro M."/>
            <person name="Sun H."/>
            <person name="Tritt A."/>
            <person name="Yoshinaga Y."/>
            <person name="Zwiers L.-H."/>
            <person name="Turgeon B."/>
            <person name="Goodwin S."/>
            <person name="Spatafora J."/>
            <person name="Crous P."/>
            <person name="Grigoriev I."/>
        </authorList>
    </citation>
    <scope>NUCLEOTIDE SEQUENCE</scope>
    <source>
        <strain evidence="2">Tuck. ex Michener</strain>
    </source>
</reference>
<sequence length="824" mass="93231">MRLLKCNPNSDLVFHEFDAKHPPAYAILSHTWLAENEEVRFQDIKSGKGKSKAGWKKIDFCAEKAATDGLQYFWIDTCCINKENLTELSEAINSMFRWYHKATRCYVYLSDVSKPKCGLNNQSMWKGAFRKSRWFTRAWTLQELIAPAVVDFFSSEGEQLGDKSSLEALINKITGIAYKALRGDALLNFNINERKSWAEGRDATKEEDEIYALVGIFDVSLYPIYGEGKDKASRRLEEEIHKSYKGADFDQFAVRLNLLSMPAAAEFVAREEELIEMHQVLYGQTSRSTVVLHGLGGIGKTQLALIYTRRHKEKYTAIFWLDANDDNSLKLSFRNLAQQIVEDHPSTGTLASVDLDGNLDQVVTAVKTWLDLRQNTRWLMIYDNYDNPKTAGNSDRSAVDVRRFLPRSDQGSIIITTRSSQVNQGHRVHVQKLSCVQEGLEILSKASGRENIAGDAGAVELAKELDGLPLALSTAGAYLEHVTTSFSDYLRLYRASWLDLQTTSPQLSSYEDRSLYTTWQITLSRIQQQNPASAKLLKLWAYFDRQDVWFGLLRHAKSADDELIQELTDNELSYNRAVRLLCNYGLVDPDRPFQHEVGSGGYSVHSCVHSWTVFVLNMEGDDGMARLALTCVASENPLRDARNSWILQRRLFQHAARQEQLIEDGKVDLDGMEWALHSLGALYADQGKLAEAEHTSTLDTVNNLGILYADQGKLAEAEVMYDRALQGYEEALSPEYISYLPALNTMFVFGDLYLQTERKELAKAMYTQALSGYTTVQGPSSKWCKQLEGRLRALQLIPVNLKPCQDESIELGAQELRSLKQKIP</sequence>
<proteinExistence type="predicted"/>
<dbReference type="Pfam" id="PF13424">
    <property type="entry name" value="TPR_12"/>
    <property type="match status" value="1"/>
</dbReference>
<dbReference type="InterPro" id="IPR010730">
    <property type="entry name" value="HET"/>
</dbReference>
<dbReference type="InterPro" id="IPR011990">
    <property type="entry name" value="TPR-like_helical_dom_sf"/>
</dbReference>
<dbReference type="OrthoDB" id="674604at2759"/>
<evidence type="ECO:0000313" key="2">
    <source>
        <dbReference type="EMBL" id="KAF2228463.1"/>
    </source>
</evidence>